<dbReference type="InterPro" id="IPR052096">
    <property type="entry name" value="Endocannabinoid_amidase"/>
</dbReference>
<dbReference type="GO" id="GO:0004040">
    <property type="term" value="F:amidase activity"/>
    <property type="evidence" value="ECO:0007669"/>
    <property type="project" value="TreeGrafter"/>
</dbReference>
<dbReference type="Pfam" id="PF01425">
    <property type="entry name" value="Amidase"/>
    <property type="match status" value="1"/>
</dbReference>
<gene>
    <name evidence="4" type="ORF">ECRASSUSDP1_LOCUS4563</name>
</gene>
<feature type="active site" description="Acyl-ester intermediate" evidence="1">
    <location>
        <position position="239"/>
    </location>
</feature>
<dbReference type="SUPFAM" id="SSF75304">
    <property type="entry name" value="Amidase signature (AS) enzymes"/>
    <property type="match status" value="1"/>
</dbReference>
<organism evidence="4 5">
    <name type="scientific">Euplotes crassus</name>
    <dbReference type="NCBI Taxonomy" id="5936"/>
    <lineage>
        <taxon>Eukaryota</taxon>
        <taxon>Sar</taxon>
        <taxon>Alveolata</taxon>
        <taxon>Ciliophora</taxon>
        <taxon>Intramacronucleata</taxon>
        <taxon>Spirotrichea</taxon>
        <taxon>Hypotrichia</taxon>
        <taxon>Euplotida</taxon>
        <taxon>Euplotidae</taxon>
        <taxon>Moneuplotes</taxon>
    </lineage>
</organism>
<protein>
    <recommendedName>
        <fullName evidence="3">Amidase domain-containing protein</fullName>
    </recommendedName>
</protein>
<dbReference type="PANTHER" id="PTHR45847">
    <property type="entry name" value="FATTY ACID AMIDE HYDROLASE"/>
    <property type="match status" value="1"/>
</dbReference>
<accession>A0AAD1UDK8</accession>
<dbReference type="Gene3D" id="3.90.1300.10">
    <property type="entry name" value="Amidase signature (AS) domain"/>
    <property type="match status" value="1"/>
</dbReference>
<reference evidence="4" key="1">
    <citation type="submission" date="2023-07" db="EMBL/GenBank/DDBJ databases">
        <authorList>
            <consortium name="AG Swart"/>
            <person name="Singh M."/>
            <person name="Singh A."/>
            <person name="Seah K."/>
            <person name="Emmerich C."/>
        </authorList>
    </citation>
    <scope>NUCLEOTIDE SEQUENCE</scope>
    <source>
        <strain evidence="4">DP1</strain>
    </source>
</reference>
<feature type="active site" description="Charge relay system" evidence="1">
    <location>
        <position position="140"/>
    </location>
</feature>
<feature type="active site" description="Charge relay system" evidence="1">
    <location>
        <position position="215"/>
    </location>
</feature>
<dbReference type="InterPro" id="IPR023631">
    <property type="entry name" value="Amidase_dom"/>
</dbReference>
<evidence type="ECO:0000313" key="4">
    <source>
        <dbReference type="EMBL" id="CAI2363233.1"/>
    </source>
</evidence>
<dbReference type="PIRSF" id="PIRSF001221">
    <property type="entry name" value="Amidase_fungi"/>
    <property type="match status" value="1"/>
</dbReference>
<comment type="caution">
    <text evidence="4">The sequence shown here is derived from an EMBL/GenBank/DDBJ whole genome shotgun (WGS) entry which is preliminary data.</text>
</comment>
<dbReference type="PANTHER" id="PTHR45847:SF6">
    <property type="entry name" value="FATTY ACID AMIDE HYDROLASE"/>
    <property type="match status" value="1"/>
</dbReference>
<keyword evidence="5" id="KW-1185">Reference proteome</keyword>
<dbReference type="AlphaFoldDB" id="A0AAD1UDK8"/>
<evidence type="ECO:0000256" key="2">
    <source>
        <dbReference type="SAM" id="SignalP"/>
    </source>
</evidence>
<dbReference type="GO" id="GO:0009062">
    <property type="term" value="P:fatty acid catabolic process"/>
    <property type="evidence" value="ECO:0007669"/>
    <property type="project" value="TreeGrafter"/>
</dbReference>
<evidence type="ECO:0000313" key="5">
    <source>
        <dbReference type="Proteomes" id="UP001295684"/>
    </source>
</evidence>
<evidence type="ECO:0000256" key="1">
    <source>
        <dbReference type="PIRSR" id="PIRSR001221-1"/>
    </source>
</evidence>
<feature type="chain" id="PRO_5042034085" description="Amidase domain-containing protein" evidence="2">
    <location>
        <begin position="18"/>
        <end position="554"/>
    </location>
</feature>
<name>A0AAD1UDK8_EUPCR</name>
<dbReference type="Proteomes" id="UP001295684">
    <property type="component" value="Unassembled WGS sequence"/>
</dbReference>
<proteinExistence type="predicted"/>
<evidence type="ECO:0000259" key="3">
    <source>
        <dbReference type="Pfam" id="PF01425"/>
    </source>
</evidence>
<feature type="signal peptide" evidence="2">
    <location>
        <begin position="1"/>
        <end position="17"/>
    </location>
</feature>
<feature type="domain" description="Amidase" evidence="3">
    <location>
        <begin position="77"/>
        <end position="542"/>
    </location>
</feature>
<sequence>MNIFILIFIFGIKKMIGYIKFQNKCTQNVKKAKAVLAKRNSQKHDFIETEAWETVKQASSISALREAIFTQKVTIYDVVSYYCHKAYTTGRELNLTADEAFTEALEEAKEKDLALKKCLQQGKNPQAELGSLFGIPFSVKDQIYVKGMISSMGVPSRADKVVDEDAISIKLLKDQGAIVFVKGNIAEACLTIHTENRIWGEAKNPRDQNRTTGGSSGGDAALVSCGASPFAICTDFGGSIRIPALFNGMYGFLPTPERHSVDGISCYTKYDSVHTKLFRPCIGPIAKSPEDILELMKILDSSKARAYDKLVPEVPFDQELYDYTLKKKLRIGVIKNIDDIITLEKDSLNAYEDSKEAFIKGGHEIVEFEFTELFQFVINCLDILNNEGLPLVFDEMFEKGDALNANIQTILFMYNKMPKFLKSILGFIAGLFLPRTVSAMFKILHPSNTSQLAKMTKYRYNKIQEIADKFVELKLDVLLTPGYQTPAFEIVEKANHDLPPFNFMLFNMLHLPTCAVPVPSQNENAMPVGVQISALQWRDEKALAAVKLLSDLLS</sequence>
<dbReference type="EMBL" id="CAMPGE010004386">
    <property type="protein sequence ID" value="CAI2363233.1"/>
    <property type="molecule type" value="Genomic_DNA"/>
</dbReference>
<dbReference type="InterPro" id="IPR036928">
    <property type="entry name" value="AS_sf"/>
</dbReference>
<dbReference type="GO" id="GO:0017064">
    <property type="term" value="F:fatty acid amide hydrolase activity"/>
    <property type="evidence" value="ECO:0007669"/>
    <property type="project" value="TreeGrafter"/>
</dbReference>
<keyword evidence="2" id="KW-0732">Signal</keyword>